<keyword evidence="2" id="KW-1185">Reference proteome</keyword>
<gene>
    <name evidence="1" type="primary">Acey_s0468.g2013</name>
    <name evidence="1" type="ORF">Y032_0468g2013</name>
</gene>
<dbReference type="AlphaFoldDB" id="A0A016WX19"/>
<sequence>MYCSLREVWILQFMTGCAGARVMLKETGSSLRVLDEIDRQKMAVPQRMDFYSIYFANVFGNAASAEIVEDV</sequence>
<organism evidence="1 2">
    <name type="scientific">Ancylostoma ceylanicum</name>
    <dbReference type="NCBI Taxonomy" id="53326"/>
    <lineage>
        <taxon>Eukaryota</taxon>
        <taxon>Metazoa</taxon>
        <taxon>Ecdysozoa</taxon>
        <taxon>Nematoda</taxon>
        <taxon>Chromadorea</taxon>
        <taxon>Rhabditida</taxon>
        <taxon>Rhabditina</taxon>
        <taxon>Rhabditomorpha</taxon>
        <taxon>Strongyloidea</taxon>
        <taxon>Ancylostomatidae</taxon>
        <taxon>Ancylostomatinae</taxon>
        <taxon>Ancylostoma</taxon>
    </lineage>
</organism>
<comment type="caution">
    <text evidence="1">The sequence shown here is derived from an EMBL/GenBank/DDBJ whole genome shotgun (WGS) entry which is preliminary data.</text>
</comment>
<dbReference type="OrthoDB" id="3219396at2759"/>
<protein>
    <submittedName>
        <fullName evidence="1">Uncharacterized protein</fullName>
    </submittedName>
</protein>
<evidence type="ECO:0000313" key="2">
    <source>
        <dbReference type="Proteomes" id="UP000024635"/>
    </source>
</evidence>
<reference evidence="2" key="1">
    <citation type="journal article" date="2015" name="Nat. Genet.">
        <title>The genome and transcriptome of the zoonotic hookworm Ancylostoma ceylanicum identify infection-specific gene families.</title>
        <authorList>
            <person name="Schwarz E.M."/>
            <person name="Hu Y."/>
            <person name="Antoshechkin I."/>
            <person name="Miller M.M."/>
            <person name="Sternberg P.W."/>
            <person name="Aroian R.V."/>
        </authorList>
    </citation>
    <scope>NUCLEOTIDE SEQUENCE</scope>
    <source>
        <strain evidence="2">HY135</strain>
    </source>
</reference>
<accession>A0A016WX19</accession>
<name>A0A016WX19_9BILA</name>
<dbReference type="EMBL" id="JARK01000068">
    <property type="protein sequence ID" value="EYC44220.1"/>
    <property type="molecule type" value="Genomic_DNA"/>
</dbReference>
<proteinExistence type="predicted"/>
<evidence type="ECO:0000313" key="1">
    <source>
        <dbReference type="EMBL" id="EYC44220.1"/>
    </source>
</evidence>
<dbReference type="Proteomes" id="UP000024635">
    <property type="component" value="Unassembled WGS sequence"/>
</dbReference>